<keyword evidence="3" id="KW-1185">Reference proteome</keyword>
<feature type="compositionally biased region" description="Polar residues" evidence="1">
    <location>
        <begin position="1"/>
        <end position="14"/>
    </location>
</feature>
<gene>
    <name evidence="2" type="ORF">EIP91_003061</name>
</gene>
<feature type="region of interest" description="Disordered" evidence="1">
    <location>
        <begin position="1"/>
        <end position="73"/>
    </location>
</feature>
<dbReference type="Proteomes" id="UP000292702">
    <property type="component" value="Unassembled WGS sequence"/>
</dbReference>
<proteinExistence type="predicted"/>
<sequence>MSSNAGKSFGTNSPPLEATGSEKPMGVGSVGGGEPAFKSDGNQRDQYFTQQSTGQNESGSDSAEKPQEKVKTD</sequence>
<accession>A0A4R0RAX7</accession>
<dbReference type="OrthoDB" id="3143642at2759"/>
<dbReference type="AlphaFoldDB" id="A0A4R0RAX7"/>
<dbReference type="EMBL" id="RWJN01000197">
    <property type="protein sequence ID" value="TCD65130.1"/>
    <property type="molecule type" value="Genomic_DNA"/>
</dbReference>
<evidence type="ECO:0000313" key="3">
    <source>
        <dbReference type="Proteomes" id="UP000292702"/>
    </source>
</evidence>
<feature type="compositionally biased region" description="Basic and acidic residues" evidence="1">
    <location>
        <begin position="62"/>
        <end position="73"/>
    </location>
</feature>
<evidence type="ECO:0000256" key="1">
    <source>
        <dbReference type="SAM" id="MobiDB-lite"/>
    </source>
</evidence>
<comment type="caution">
    <text evidence="2">The sequence shown here is derived from an EMBL/GenBank/DDBJ whole genome shotgun (WGS) entry which is preliminary data.</text>
</comment>
<evidence type="ECO:0000313" key="2">
    <source>
        <dbReference type="EMBL" id="TCD65130.1"/>
    </source>
</evidence>
<reference evidence="2 3" key="1">
    <citation type="submission" date="2018-11" db="EMBL/GenBank/DDBJ databases">
        <title>Genome assembly of Steccherinum ochraceum LE-BIN_3174, the white-rot fungus of the Steccherinaceae family (The Residual Polyporoid clade, Polyporales, Basidiomycota).</title>
        <authorList>
            <person name="Fedorova T.V."/>
            <person name="Glazunova O.A."/>
            <person name="Landesman E.O."/>
            <person name="Moiseenko K.V."/>
            <person name="Psurtseva N.V."/>
            <person name="Savinova O.S."/>
            <person name="Shakhova N.V."/>
            <person name="Tyazhelova T.V."/>
            <person name="Vasina D.V."/>
        </authorList>
    </citation>
    <scope>NUCLEOTIDE SEQUENCE [LARGE SCALE GENOMIC DNA]</scope>
    <source>
        <strain evidence="2 3">LE-BIN_3174</strain>
    </source>
</reference>
<protein>
    <submittedName>
        <fullName evidence="2">Uncharacterized protein</fullName>
    </submittedName>
</protein>
<feature type="compositionally biased region" description="Polar residues" evidence="1">
    <location>
        <begin position="44"/>
        <end position="61"/>
    </location>
</feature>
<organism evidence="2 3">
    <name type="scientific">Steccherinum ochraceum</name>
    <dbReference type="NCBI Taxonomy" id="92696"/>
    <lineage>
        <taxon>Eukaryota</taxon>
        <taxon>Fungi</taxon>
        <taxon>Dikarya</taxon>
        <taxon>Basidiomycota</taxon>
        <taxon>Agaricomycotina</taxon>
        <taxon>Agaricomycetes</taxon>
        <taxon>Polyporales</taxon>
        <taxon>Steccherinaceae</taxon>
        <taxon>Steccherinum</taxon>
    </lineage>
</organism>
<name>A0A4R0RAX7_9APHY</name>